<dbReference type="PANTHER" id="PTHR33112">
    <property type="entry name" value="DOMAIN PROTEIN, PUTATIVE-RELATED"/>
    <property type="match status" value="1"/>
</dbReference>
<dbReference type="Proteomes" id="UP001239445">
    <property type="component" value="Unassembled WGS sequence"/>
</dbReference>
<accession>A0AAJ0B156</accession>
<gene>
    <name evidence="1" type="ORF">QBC47DRAFT_439820</name>
</gene>
<keyword evidence="2" id="KW-1185">Reference proteome</keyword>
<dbReference type="AlphaFoldDB" id="A0AAJ0B156"/>
<comment type="caution">
    <text evidence="1">The sequence shown here is derived from an EMBL/GenBank/DDBJ whole genome shotgun (WGS) entry which is preliminary data.</text>
</comment>
<protein>
    <submittedName>
        <fullName evidence="1">Uncharacterized protein</fullName>
    </submittedName>
</protein>
<name>A0AAJ0B156_9PEZI</name>
<dbReference type="EMBL" id="MU839852">
    <property type="protein sequence ID" value="KAK1749783.1"/>
    <property type="molecule type" value="Genomic_DNA"/>
</dbReference>
<organism evidence="1 2">
    <name type="scientific">Echria macrotheca</name>
    <dbReference type="NCBI Taxonomy" id="438768"/>
    <lineage>
        <taxon>Eukaryota</taxon>
        <taxon>Fungi</taxon>
        <taxon>Dikarya</taxon>
        <taxon>Ascomycota</taxon>
        <taxon>Pezizomycotina</taxon>
        <taxon>Sordariomycetes</taxon>
        <taxon>Sordariomycetidae</taxon>
        <taxon>Sordariales</taxon>
        <taxon>Schizotheciaceae</taxon>
        <taxon>Echria</taxon>
    </lineage>
</organism>
<evidence type="ECO:0000313" key="2">
    <source>
        <dbReference type="Proteomes" id="UP001239445"/>
    </source>
</evidence>
<proteinExistence type="predicted"/>
<dbReference type="PANTHER" id="PTHR33112:SF10">
    <property type="entry name" value="TOL"/>
    <property type="match status" value="1"/>
</dbReference>
<sequence>MARVYQNGLPTIAASADQSENPGCFRTRKRKRVRPLHCSAAWPDGMPKYIFADRRASEDGTRPCRALDTRGWVLQEQLLSPRVLSYADQELYWDCLSLRASESLPNWDSGILRSGLWRKVVEEYSMRRLTHNGDKLVALLGVAKEAARILDDKFMGGLWRKTLWRALLWAVADPELSSRQGAPVAPSWSWASLDAAAAYDLAGSDTDADMIAYIEVVEVGEASEESFGLPRITGEIALRGRLPPLLGTGASTEPAQEAFPQWSEDIHGTDIASVWALIVAASDANTYGVGITKVDGDEGRYRRVGRLCWRKSPSSFRWDMEKKRWVDET</sequence>
<reference evidence="1" key="1">
    <citation type="submission" date="2023-06" db="EMBL/GenBank/DDBJ databases">
        <title>Genome-scale phylogeny and comparative genomics of the fungal order Sordariales.</title>
        <authorList>
            <consortium name="Lawrence Berkeley National Laboratory"/>
            <person name="Hensen N."/>
            <person name="Bonometti L."/>
            <person name="Westerberg I."/>
            <person name="Brannstrom I.O."/>
            <person name="Guillou S."/>
            <person name="Cros-Aarteil S."/>
            <person name="Calhoun S."/>
            <person name="Haridas S."/>
            <person name="Kuo A."/>
            <person name="Mondo S."/>
            <person name="Pangilinan J."/>
            <person name="Riley R."/>
            <person name="Labutti K."/>
            <person name="Andreopoulos B."/>
            <person name="Lipzen A."/>
            <person name="Chen C."/>
            <person name="Yanf M."/>
            <person name="Daum C."/>
            <person name="Ng V."/>
            <person name="Clum A."/>
            <person name="Steindorff A."/>
            <person name="Ohm R."/>
            <person name="Martin F."/>
            <person name="Silar P."/>
            <person name="Natvig D."/>
            <person name="Lalanne C."/>
            <person name="Gautier V."/>
            <person name="Ament-Velasquez S.L."/>
            <person name="Kruys A."/>
            <person name="Hutchinson M.I."/>
            <person name="Powell A.J."/>
            <person name="Barry K."/>
            <person name="Miller A.N."/>
            <person name="Grigoriev I.V."/>
            <person name="Debuchy R."/>
            <person name="Gladieux P."/>
            <person name="Thoren M.H."/>
            <person name="Johannesson H."/>
        </authorList>
    </citation>
    <scope>NUCLEOTIDE SEQUENCE</scope>
    <source>
        <strain evidence="1">PSN4</strain>
    </source>
</reference>
<evidence type="ECO:0000313" key="1">
    <source>
        <dbReference type="EMBL" id="KAK1749783.1"/>
    </source>
</evidence>